<dbReference type="eggNOG" id="ENOG502ZNK1">
    <property type="taxonomic scope" value="Bacteria"/>
</dbReference>
<keyword evidence="3" id="KW-1185">Reference proteome</keyword>
<dbReference type="RefSeq" id="WP_003955447.1">
    <property type="nucleotide sequence ID" value="NZ_CM000914.1"/>
</dbReference>
<organism evidence="2 3">
    <name type="scientific">Streptomyces clavuligerus</name>
    <dbReference type="NCBI Taxonomy" id="1901"/>
    <lineage>
        <taxon>Bacteria</taxon>
        <taxon>Bacillati</taxon>
        <taxon>Actinomycetota</taxon>
        <taxon>Actinomycetes</taxon>
        <taxon>Kitasatosporales</taxon>
        <taxon>Streptomycetaceae</taxon>
        <taxon>Streptomyces</taxon>
    </lineage>
</organism>
<protein>
    <recommendedName>
        <fullName evidence="4">Secreted protein</fullName>
    </recommendedName>
</protein>
<dbReference type="GeneID" id="93733392"/>
<proteinExistence type="predicted"/>
<keyword evidence="1" id="KW-0732">Signal</keyword>
<dbReference type="Proteomes" id="UP000002357">
    <property type="component" value="Plasmid pSCL4"/>
</dbReference>
<dbReference type="AlphaFoldDB" id="B5GUD9"/>
<feature type="signal peptide" evidence="1">
    <location>
        <begin position="1"/>
        <end position="31"/>
    </location>
</feature>
<reference evidence="2 3" key="1">
    <citation type="journal article" date="2010" name="Genome Biol. Evol.">
        <title>The sequence of a 1.8-mb bacterial linear plasmid reveals a rich evolutionary reservoir of secondary metabolic pathways.</title>
        <authorList>
            <person name="Medema M.H."/>
            <person name="Trefzer A."/>
            <person name="Kovalchuk A."/>
            <person name="van den Berg M."/>
            <person name="Mueller U."/>
            <person name="Heijne W."/>
            <person name="Wu L."/>
            <person name="Alam M.T."/>
            <person name="Ronning C.M."/>
            <person name="Nierman W.C."/>
            <person name="Bovenberg R.A.L."/>
            <person name="Breitling R."/>
            <person name="Takano E."/>
        </authorList>
    </citation>
    <scope>NUCLEOTIDE SEQUENCE [LARGE SCALE GENOMIC DNA]</scope>
    <source>
        <strain evidence="3">ATCC 27064 / DSM 738 / JCM 4710 / NBRC 13307 / NCIMB 12785 / NRRL 3585 / VKM Ac-602</strain>
        <plasmid evidence="2">pSCL4</plasmid>
    </source>
</reference>
<gene>
    <name evidence="2" type="ORF">SCLAV_p0161</name>
</gene>
<accession>B5GUD9</accession>
<evidence type="ECO:0008006" key="4">
    <source>
        <dbReference type="Google" id="ProtNLM"/>
    </source>
</evidence>
<evidence type="ECO:0000256" key="1">
    <source>
        <dbReference type="SAM" id="SignalP"/>
    </source>
</evidence>
<sequence>MRTVARTLRNITAVFAFAGAAVSLAVQPAAAHSGYFYKSRNGCVYTGGLSAIHNYAWTVKDSGGCAGHAWLQVRYSNGVWSDPIHAAGRVSISTGTNGIAEAWHKTQSDENWVRSHP</sequence>
<evidence type="ECO:0000313" key="2">
    <source>
        <dbReference type="EMBL" id="EFG03652.2"/>
    </source>
</evidence>
<dbReference type="EMBL" id="CM000914">
    <property type="protein sequence ID" value="EFG03652.2"/>
    <property type="molecule type" value="Genomic_DNA"/>
</dbReference>
<keyword evidence="2" id="KW-0614">Plasmid</keyword>
<evidence type="ECO:0000313" key="3">
    <source>
        <dbReference type="Proteomes" id="UP000002357"/>
    </source>
</evidence>
<dbReference type="OrthoDB" id="4323628at2"/>
<name>B5GUD9_STRCL</name>
<feature type="chain" id="PRO_5010492569" description="Secreted protein" evidence="1">
    <location>
        <begin position="32"/>
        <end position="117"/>
    </location>
</feature>
<geneLocation type="plasmid" evidence="2 3">
    <name>pSCL4</name>
</geneLocation>